<feature type="compositionally biased region" description="Low complexity" evidence="1">
    <location>
        <begin position="293"/>
        <end position="305"/>
    </location>
</feature>
<feature type="compositionally biased region" description="Low complexity" evidence="1">
    <location>
        <begin position="251"/>
        <end position="260"/>
    </location>
</feature>
<dbReference type="Proteomes" id="UP001175226">
    <property type="component" value="Unassembled WGS sequence"/>
</dbReference>
<feature type="region of interest" description="Disordered" evidence="1">
    <location>
        <begin position="251"/>
        <end position="305"/>
    </location>
</feature>
<dbReference type="AlphaFoldDB" id="A0AA39JLK4"/>
<comment type="caution">
    <text evidence="2">The sequence shown here is derived from an EMBL/GenBank/DDBJ whole genome shotgun (WGS) entry which is preliminary data.</text>
</comment>
<name>A0AA39JLK4_9AGAR</name>
<organism evidence="2 3">
    <name type="scientific">Armillaria borealis</name>
    <dbReference type="NCBI Taxonomy" id="47425"/>
    <lineage>
        <taxon>Eukaryota</taxon>
        <taxon>Fungi</taxon>
        <taxon>Dikarya</taxon>
        <taxon>Basidiomycota</taxon>
        <taxon>Agaricomycotina</taxon>
        <taxon>Agaricomycetes</taxon>
        <taxon>Agaricomycetidae</taxon>
        <taxon>Agaricales</taxon>
        <taxon>Marasmiineae</taxon>
        <taxon>Physalacriaceae</taxon>
        <taxon>Armillaria</taxon>
    </lineage>
</organism>
<keyword evidence="3" id="KW-1185">Reference proteome</keyword>
<evidence type="ECO:0000256" key="1">
    <source>
        <dbReference type="SAM" id="MobiDB-lite"/>
    </source>
</evidence>
<accession>A0AA39JLK4</accession>
<gene>
    <name evidence="2" type="ORF">EV421DRAFT_1903272</name>
</gene>
<evidence type="ECO:0000313" key="3">
    <source>
        <dbReference type="Proteomes" id="UP001175226"/>
    </source>
</evidence>
<proteinExistence type="predicted"/>
<protein>
    <submittedName>
        <fullName evidence="2">Uncharacterized protein</fullName>
    </submittedName>
</protein>
<evidence type="ECO:0000313" key="2">
    <source>
        <dbReference type="EMBL" id="KAK0444165.1"/>
    </source>
</evidence>
<sequence>MKNELMQRSSWLDARELIGNEVLGAHGTYDCLNVLSGEETTAKRAGVCVLKMNDLPDISSTMAILVVPQFLSATTIVLIQSTAVHSQDTAGVVRGGGIACSDCTILEHVQDRGITERGSMETRLPAGRPILRLETTMAGNIHSYARHLNDRALLPSALRFAQSTIIDNPYLNRWRRRRRSRRAKHALIGAFIPSEALVDTKKTITFAGNSSRDLCGWTAVWLLSESYPAKRTADMVFSIFQLLEGISASVRGSSSSLGQGYIPRGKQTNTSSGSAGNGGGEPVKPSGTGSGGQTNTSGGSATNSK</sequence>
<reference evidence="2" key="1">
    <citation type="submission" date="2023-06" db="EMBL/GenBank/DDBJ databases">
        <authorList>
            <consortium name="Lawrence Berkeley National Laboratory"/>
            <person name="Ahrendt S."/>
            <person name="Sahu N."/>
            <person name="Indic B."/>
            <person name="Wong-Bajracharya J."/>
            <person name="Merenyi Z."/>
            <person name="Ke H.-M."/>
            <person name="Monk M."/>
            <person name="Kocsube S."/>
            <person name="Drula E."/>
            <person name="Lipzen A."/>
            <person name="Balint B."/>
            <person name="Henrissat B."/>
            <person name="Andreopoulos B."/>
            <person name="Martin F.M."/>
            <person name="Harder C.B."/>
            <person name="Rigling D."/>
            <person name="Ford K.L."/>
            <person name="Foster G.D."/>
            <person name="Pangilinan J."/>
            <person name="Papanicolaou A."/>
            <person name="Barry K."/>
            <person name="LaButti K."/>
            <person name="Viragh M."/>
            <person name="Koriabine M."/>
            <person name="Yan M."/>
            <person name="Riley R."/>
            <person name="Champramary S."/>
            <person name="Plett K.L."/>
            <person name="Tsai I.J."/>
            <person name="Slot J."/>
            <person name="Sipos G."/>
            <person name="Plett J."/>
            <person name="Nagy L.G."/>
            <person name="Grigoriev I.V."/>
        </authorList>
    </citation>
    <scope>NUCLEOTIDE SEQUENCE</scope>
    <source>
        <strain evidence="2">FPL87.14</strain>
    </source>
</reference>
<dbReference type="EMBL" id="JAUEPT010000020">
    <property type="protein sequence ID" value="KAK0444165.1"/>
    <property type="molecule type" value="Genomic_DNA"/>
</dbReference>